<feature type="signal peptide" evidence="8">
    <location>
        <begin position="1"/>
        <end position="21"/>
    </location>
</feature>
<dbReference type="InterPro" id="IPR003834">
    <property type="entry name" value="Cyt_c_assmbl_TM_dom"/>
</dbReference>
<feature type="transmembrane region" description="Helical" evidence="7">
    <location>
        <begin position="310"/>
        <end position="335"/>
    </location>
</feature>
<dbReference type="Pfam" id="PF02683">
    <property type="entry name" value="DsbD_TM"/>
    <property type="match status" value="1"/>
</dbReference>
<proteinExistence type="predicted"/>
<feature type="transmembrane region" description="Helical" evidence="7">
    <location>
        <begin position="356"/>
        <end position="384"/>
    </location>
</feature>
<dbReference type="GO" id="GO:0005886">
    <property type="term" value="C:plasma membrane"/>
    <property type="evidence" value="ECO:0007669"/>
    <property type="project" value="UniProtKB-SubCell"/>
</dbReference>
<feature type="transmembrane region" description="Helical" evidence="7">
    <location>
        <begin position="499"/>
        <end position="520"/>
    </location>
</feature>
<feature type="chain" id="PRO_5026774770" evidence="8">
    <location>
        <begin position="22"/>
        <end position="683"/>
    </location>
</feature>
<dbReference type="PROSITE" id="PS51352">
    <property type="entry name" value="THIOREDOXIN_2"/>
    <property type="match status" value="1"/>
</dbReference>
<comment type="subcellular location">
    <subcellularLocation>
        <location evidence="1">Cell membrane</location>
        <topology evidence="1">Multi-pass membrane protein</topology>
    </subcellularLocation>
</comment>
<evidence type="ECO:0000256" key="6">
    <source>
        <dbReference type="ARBA" id="ARBA00023136"/>
    </source>
</evidence>
<dbReference type="AlphaFoldDB" id="A0A6L5XGE6"/>
<evidence type="ECO:0000256" key="8">
    <source>
        <dbReference type="SAM" id="SignalP"/>
    </source>
</evidence>
<dbReference type="EMBL" id="VULT01000025">
    <property type="protein sequence ID" value="MSS18566.1"/>
    <property type="molecule type" value="Genomic_DNA"/>
</dbReference>
<dbReference type="GO" id="GO:0017004">
    <property type="term" value="P:cytochrome complex assembly"/>
    <property type="evidence" value="ECO:0007669"/>
    <property type="project" value="UniProtKB-KW"/>
</dbReference>
<feature type="transmembrane region" description="Helical" evidence="7">
    <location>
        <begin position="280"/>
        <end position="304"/>
    </location>
</feature>
<dbReference type="PANTHER" id="PTHR32234:SF0">
    <property type="entry name" value="THIOL:DISULFIDE INTERCHANGE PROTEIN DSBD"/>
    <property type="match status" value="1"/>
</dbReference>
<feature type="transmembrane region" description="Helical" evidence="7">
    <location>
        <begin position="396"/>
        <end position="416"/>
    </location>
</feature>
<evidence type="ECO:0000313" key="11">
    <source>
        <dbReference type="Proteomes" id="UP000483362"/>
    </source>
</evidence>
<evidence type="ECO:0000259" key="9">
    <source>
        <dbReference type="PROSITE" id="PS51352"/>
    </source>
</evidence>
<keyword evidence="5 7" id="KW-1133">Transmembrane helix</keyword>
<dbReference type="InterPro" id="IPR036929">
    <property type="entry name" value="DsbDN_sf"/>
</dbReference>
<dbReference type="GO" id="GO:0045454">
    <property type="term" value="P:cell redox homeostasis"/>
    <property type="evidence" value="ECO:0007669"/>
    <property type="project" value="TreeGrafter"/>
</dbReference>
<dbReference type="InterPro" id="IPR028250">
    <property type="entry name" value="DsbDN"/>
</dbReference>
<dbReference type="GO" id="GO:0015035">
    <property type="term" value="F:protein-disulfide reductase activity"/>
    <property type="evidence" value="ECO:0007669"/>
    <property type="project" value="TreeGrafter"/>
</dbReference>
<protein>
    <submittedName>
        <fullName evidence="10">Thiol:disulfide interchange protein</fullName>
    </submittedName>
</protein>
<dbReference type="Gene3D" id="2.60.40.1250">
    <property type="entry name" value="Thiol:disulfide interchange protein DsbD, N-terminal domain"/>
    <property type="match status" value="1"/>
</dbReference>
<dbReference type="Proteomes" id="UP000483362">
    <property type="component" value="Unassembled WGS sequence"/>
</dbReference>
<feature type="domain" description="Thioredoxin" evidence="9">
    <location>
        <begin position="518"/>
        <end position="682"/>
    </location>
</feature>
<accession>A0A6L5XGE6</accession>
<dbReference type="Pfam" id="PF11412">
    <property type="entry name" value="DsbD_N"/>
    <property type="match status" value="1"/>
</dbReference>
<comment type="caution">
    <text evidence="10">The sequence shown here is derived from an EMBL/GenBank/DDBJ whole genome shotgun (WGS) entry which is preliminary data.</text>
</comment>
<keyword evidence="4" id="KW-0201">Cytochrome c-type biogenesis</keyword>
<evidence type="ECO:0000256" key="2">
    <source>
        <dbReference type="ARBA" id="ARBA00022475"/>
    </source>
</evidence>
<evidence type="ECO:0000313" key="10">
    <source>
        <dbReference type="EMBL" id="MSS18566.1"/>
    </source>
</evidence>
<sequence length="683" mass="73327">MKRKLLLTLLLVVLTSTLALARIVTPVTWTKSVKMTDAKHGVVTLTASIKPGWHLYGTNIPDGGPERTTFTWDVKGARLVGKPEPSKALVTQHDATFDMDLSWWTGTVSFRQKFEVTAPEYTISGSVHYMSCNDETCSAPTDEPIYVSGKAPAGNAAQATAQVQAAAPVPEATGADTAIAAQAAAAGAAMPAAGDSAAAVQAAAAAATPDAQLWAPVRFSSDTAGDTTTGSDSSLWYIFWACFLGGLLALLTPCVWPMIPMTVSFFLKQSGSRAKSVSNAVTYGLSIIVIFLLLGVLFTAIFGASALNALATNAVCNIIFFLLLVVFAISFFGAFELRLPDSWSNKMDATAEKTTGLLSIFFMAATLVIVSFSCTGPIIGTLLVEAASQGSMLGPVVGMTGFSIALAIPFALFALFPSVLKKLPKSGGWLNTVKVVLGFIELALSLKFLSVADLAYGWHVLDRETFLALWIAIFGAMALYLFGLLRFKSDGESRQGIGVTRFFVGLISLAFTAYLVPGLWGAPLKATSAFVPPLYTQDFNLYGGTQEEYDDYDAGMAAAAKLGKPVLVDFSGYGCVNCRKMEGAVLDDDKIKKTIADKFVTIKLMVDDKKPLDKPMVVNDNGRQMTLKTVGDKWSYLQRHKFDSNSQPYYVVLDTKGQLLSGPFAYKEDIPAFQRFLDKGWKK</sequence>
<name>A0A6L5XGE6_9BACT</name>
<dbReference type="RefSeq" id="WP_154328192.1">
    <property type="nucleotide sequence ID" value="NZ_CP045696.1"/>
</dbReference>
<evidence type="ECO:0000256" key="7">
    <source>
        <dbReference type="SAM" id="Phobius"/>
    </source>
</evidence>
<evidence type="ECO:0000256" key="5">
    <source>
        <dbReference type="ARBA" id="ARBA00022989"/>
    </source>
</evidence>
<dbReference type="InterPro" id="IPR036249">
    <property type="entry name" value="Thioredoxin-like_sf"/>
</dbReference>
<evidence type="ECO:0000256" key="4">
    <source>
        <dbReference type="ARBA" id="ARBA00022748"/>
    </source>
</evidence>
<feature type="transmembrane region" description="Helical" evidence="7">
    <location>
        <begin position="466"/>
        <end position="487"/>
    </location>
</feature>
<evidence type="ECO:0000256" key="1">
    <source>
        <dbReference type="ARBA" id="ARBA00004651"/>
    </source>
</evidence>
<feature type="transmembrane region" description="Helical" evidence="7">
    <location>
        <begin position="235"/>
        <end position="259"/>
    </location>
</feature>
<evidence type="ECO:0000256" key="3">
    <source>
        <dbReference type="ARBA" id="ARBA00022692"/>
    </source>
</evidence>
<organism evidence="10 11">
    <name type="scientific">Sodaliphilus pleomorphus</name>
    <dbReference type="NCBI Taxonomy" id="2606626"/>
    <lineage>
        <taxon>Bacteria</taxon>
        <taxon>Pseudomonadati</taxon>
        <taxon>Bacteroidota</taxon>
        <taxon>Bacteroidia</taxon>
        <taxon>Bacteroidales</taxon>
        <taxon>Muribaculaceae</taxon>
        <taxon>Sodaliphilus</taxon>
    </lineage>
</organism>
<keyword evidence="11" id="KW-1185">Reference proteome</keyword>
<dbReference type="Gene3D" id="3.40.30.10">
    <property type="entry name" value="Glutaredoxin"/>
    <property type="match status" value="1"/>
</dbReference>
<keyword evidence="8" id="KW-0732">Signal</keyword>
<keyword evidence="6 7" id="KW-0472">Membrane</keyword>
<dbReference type="SUPFAM" id="SSF52833">
    <property type="entry name" value="Thioredoxin-like"/>
    <property type="match status" value="1"/>
</dbReference>
<feature type="transmembrane region" description="Helical" evidence="7">
    <location>
        <begin position="428"/>
        <end position="446"/>
    </location>
</feature>
<keyword evidence="2" id="KW-1003">Cell membrane</keyword>
<dbReference type="InterPro" id="IPR013766">
    <property type="entry name" value="Thioredoxin_domain"/>
</dbReference>
<keyword evidence="3 7" id="KW-0812">Transmembrane</keyword>
<reference evidence="10 11" key="1">
    <citation type="submission" date="2019-08" db="EMBL/GenBank/DDBJ databases">
        <title>In-depth cultivation of the pig gut microbiome towards novel bacterial diversity and tailored functional studies.</title>
        <authorList>
            <person name="Wylensek D."/>
            <person name="Hitch T.C.A."/>
            <person name="Clavel T."/>
        </authorList>
    </citation>
    <scope>NUCLEOTIDE SEQUENCE [LARGE SCALE GENOMIC DNA]</scope>
    <source>
        <strain evidence="10 11">Oil-RF-744-WCA-WT-10</strain>
    </source>
</reference>
<dbReference type="PANTHER" id="PTHR32234">
    <property type="entry name" value="THIOL:DISULFIDE INTERCHANGE PROTEIN DSBD"/>
    <property type="match status" value="1"/>
</dbReference>
<gene>
    <name evidence="10" type="ORF">FYJ29_12495</name>
</gene>
<dbReference type="Pfam" id="PF13899">
    <property type="entry name" value="Thioredoxin_7"/>
    <property type="match status" value="1"/>
</dbReference>